<evidence type="ECO:0000259" key="6">
    <source>
        <dbReference type="PROSITE" id="PS50110"/>
    </source>
</evidence>
<feature type="domain" description="Response regulatory" evidence="6">
    <location>
        <begin position="1"/>
        <end position="122"/>
    </location>
</feature>
<keyword evidence="5" id="KW-1133">Transmembrane helix</keyword>
<keyword evidence="4" id="KW-0597">Phosphoprotein</keyword>
<dbReference type="PANTHER" id="PTHR43874">
    <property type="entry name" value="TWO-COMPONENT RESPONSE REGULATOR"/>
    <property type="match status" value="1"/>
</dbReference>
<dbReference type="Proteomes" id="UP001154282">
    <property type="component" value="Unassembled WGS sequence"/>
</dbReference>
<feature type="modified residue" description="4-aspartylphosphate" evidence="4">
    <location>
        <position position="54"/>
    </location>
</feature>
<dbReference type="SUPFAM" id="SSF52172">
    <property type="entry name" value="CheY-like"/>
    <property type="match status" value="1"/>
</dbReference>
<keyword evidence="5" id="KW-0812">Transmembrane</keyword>
<dbReference type="AlphaFoldDB" id="A0AAV0IT70"/>
<keyword evidence="1" id="KW-0902">Two-component regulatory system</keyword>
<evidence type="ECO:0000256" key="4">
    <source>
        <dbReference type="PROSITE-ProRule" id="PRU00169"/>
    </source>
</evidence>
<name>A0AAV0IT70_9ROSI</name>
<proteinExistence type="predicted"/>
<reference evidence="7" key="1">
    <citation type="submission" date="2022-08" db="EMBL/GenBank/DDBJ databases">
        <authorList>
            <person name="Gutierrez-Valencia J."/>
        </authorList>
    </citation>
    <scope>NUCLEOTIDE SEQUENCE</scope>
</reference>
<evidence type="ECO:0000313" key="7">
    <source>
        <dbReference type="EMBL" id="CAI0400803.1"/>
    </source>
</evidence>
<dbReference type="EMBL" id="CAMGYJ010000004">
    <property type="protein sequence ID" value="CAI0400803.1"/>
    <property type="molecule type" value="Genomic_DNA"/>
</dbReference>
<keyword evidence="3" id="KW-0804">Transcription</keyword>
<dbReference type="InterPro" id="IPR011006">
    <property type="entry name" value="CheY-like_superfamily"/>
</dbReference>
<dbReference type="GO" id="GO:0009736">
    <property type="term" value="P:cytokinin-activated signaling pathway"/>
    <property type="evidence" value="ECO:0007669"/>
    <property type="project" value="InterPro"/>
</dbReference>
<protein>
    <recommendedName>
        <fullName evidence="6">Response regulatory domain-containing protein</fullName>
    </recommendedName>
</protein>
<feature type="non-terminal residue" evidence="7">
    <location>
        <position position="1"/>
    </location>
</feature>
<dbReference type="GO" id="GO:0000160">
    <property type="term" value="P:phosphorelay signal transduction system"/>
    <property type="evidence" value="ECO:0007669"/>
    <property type="project" value="UniProtKB-KW"/>
</dbReference>
<evidence type="ECO:0000256" key="3">
    <source>
        <dbReference type="ARBA" id="ARBA00023163"/>
    </source>
</evidence>
<evidence type="ECO:0000313" key="8">
    <source>
        <dbReference type="Proteomes" id="UP001154282"/>
    </source>
</evidence>
<dbReference type="InterPro" id="IPR001789">
    <property type="entry name" value="Sig_transdc_resp-reg_receiver"/>
</dbReference>
<organism evidence="7 8">
    <name type="scientific">Linum tenue</name>
    <dbReference type="NCBI Taxonomy" id="586396"/>
    <lineage>
        <taxon>Eukaryota</taxon>
        <taxon>Viridiplantae</taxon>
        <taxon>Streptophyta</taxon>
        <taxon>Embryophyta</taxon>
        <taxon>Tracheophyta</taxon>
        <taxon>Spermatophyta</taxon>
        <taxon>Magnoliopsida</taxon>
        <taxon>eudicotyledons</taxon>
        <taxon>Gunneridae</taxon>
        <taxon>Pentapetalae</taxon>
        <taxon>rosids</taxon>
        <taxon>fabids</taxon>
        <taxon>Malpighiales</taxon>
        <taxon>Linaceae</taxon>
        <taxon>Linum</taxon>
    </lineage>
</organism>
<gene>
    <name evidence="7" type="ORF">LITE_LOCUS10916</name>
</gene>
<evidence type="ECO:0000256" key="2">
    <source>
        <dbReference type="ARBA" id="ARBA00023015"/>
    </source>
</evidence>
<dbReference type="Pfam" id="PF00072">
    <property type="entry name" value="Response_reg"/>
    <property type="match status" value="1"/>
</dbReference>
<keyword evidence="2" id="KW-0805">Transcription regulation</keyword>
<accession>A0AAV0IT70</accession>
<evidence type="ECO:0000256" key="5">
    <source>
        <dbReference type="SAM" id="Phobius"/>
    </source>
</evidence>
<dbReference type="PROSITE" id="PS50110">
    <property type="entry name" value="RESPONSE_REGULATORY"/>
    <property type="match status" value="1"/>
</dbReference>
<comment type="caution">
    <text evidence="7">The sequence shown here is derived from an EMBL/GenBank/DDBJ whole genome shotgun (WGS) entry which is preliminary data.</text>
</comment>
<keyword evidence="8" id="KW-1185">Reference proteome</keyword>
<keyword evidence="5" id="KW-0472">Membrane</keyword>
<dbReference type="PANTHER" id="PTHR43874:SF106">
    <property type="entry name" value="TWO-COMPONENT RESPONSE REGULATOR ORR4"/>
    <property type="match status" value="1"/>
</dbReference>
<feature type="transmembrane region" description="Helical" evidence="5">
    <location>
        <begin position="143"/>
        <end position="165"/>
    </location>
</feature>
<dbReference type="InterPro" id="IPR045279">
    <property type="entry name" value="ARR-like"/>
</dbReference>
<dbReference type="Gene3D" id="3.40.50.2300">
    <property type="match status" value="1"/>
</dbReference>
<sequence>IHDSSLVVTAVDSRSKALEFLGLHNNNNHHSSDPASAANDDISFMPGISFIITDYCMPGMSGYELVRRIKESESFKDIPVVIMSSENVPSIINRCLARRRSSRVLPQAGSISQMSTSSNLTFCDHHHPIAAIMMEIMMRLTMATLFICINCCFRLGMMMILNVFVGDKYSEMIIHYHKSG</sequence>
<evidence type="ECO:0000256" key="1">
    <source>
        <dbReference type="ARBA" id="ARBA00023012"/>
    </source>
</evidence>